<dbReference type="RefSeq" id="WP_408019990.1">
    <property type="nucleotide sequence ID" value="NZ_JBFQGM010000037.1"/>
</dbReference>
<name>A0ABW8X1T8_9CYAN</name>
<dbReference type="Proteomes" id="UP001628874">
    <property type="component" value="Unassembled WGS sequence"/>
</dbReference>
<comment type="caution">
    <text evidence="1">The sequence shown here is derived from an EMBL/GenBank/DDBJ whole genome shotgun (WGS) entry which is preliminary data.</text>
</comment>
<protein>
    <submittedName>
        <fullName evidence="1">Uncharacterized protein</fullName>
    </submittedName>
</protein>
<sequence>MSKAVATTIRIANGQLTIVERKSIYGSAVEYDKLGTACASR</sequence>
<reference evidence="1 2" key="1">
    <citation type="submission" date="2024-07" db="EMBL/GenBank/DDBJ databases">
        <authorList>
            <person name="Tripathy S."/>
        </authorList>
    </citation>
    <scope>NUCLEOTIDE SEQUENCE [LARGE SCALE GENOMIC DNA]</scope>
    <source>
        <strain evidence="1 2">VB-61278_2</strain>
    </source>
</reference>
<accession>A0ABW8X1T8</accession>
<evidence type="ECO:0000313" key="2">
    <source>
        <dbReference type="Proteomes" id="UP001628874"/>
    </source>
</evidence>
<gene>
    <name evidence="1" type="ORF">AB0759_41755</name>
</gene>
<evidence type="ECO:0000313" key="1">
    <source>
        <dbReference type="EMBL" id="MFL9467115.1"/>
    </source>
</evidence>
<proteinExistence type="predicted"/>
<organism evidence="1 2">
    <name type="scientific">Scytonema tolypothrichoides VB-61278_2</name>
    <dbReference type="NCBI Taxonomy" id="3232314"/>
    <lineage>
        <taxon>Bacteria</taxon>
        <taxon>Bacillati</taxon>
        <taxon>Cyanobacteriota</taxon>
        <taxon>Cyanophyceae</taxon>
        <taxon>Nostocales</taxon>
        <taxon>Scytonemataceae</taxon>
        <taxon>Scytonema</taxon>
    </lineage>
</organism>
<keyword evidence="2" id="KW-1185">Reference proteome</keyword>
<dbReference type="EMBL" id="JBFQGM010000037">
    <property type="protein sequence ID" value="MFL9467115.1"/>
    <property type="molecule type" value="Genomic_DNA"/>
</dbReference>